<dbReference type="SUPFAM" id="SSF48498">
    <property type="entry name" value="Tetracyclin repressor-like, C-terminal domain"/>
    <property type="match status" value="1"/>
</dbReference>
<dbReference type="InterPro" id="IPR050109">
    <property type="entry name" value="HTH-type_TetR-like_transc_reg"/>
</dbReference>
<dbReference type="Pfam" id="PF13977">
    <property type="entry name" value="TetR_C_6"/>
    <property type="match status" value="1"/>
</dbReference>
<evidence type="ECO:0000256" key="3">
    <source>
        <dbReference type="ARBA" id="ARBA00023125"/>
    </source>
</evidence>
<keyword evidence="6" id="KW-1185">Reference proteome</keyword>
<sequence length="219" mass="23617">MPRLTPERREARRAEILAAARRCFSRDGFHQTSMPDIADEAGLSAGAAYRYFSSKEDIIIEIAGQAFAAMFAPLDAQLVAGGAPPTVADLVAAAIGPVSGEITRDAAGQPVPVDELLRCAVQAWAELLRHEELRQRAVAGIERVRDQIAAALRRGQQAGTVPANLDPKRGTRVILALLHGFVLQRTAFGLDDAEGFTEDVRTVLTDPVLGGERRARSKR</sequence>
<evidence type="ECO:0000313" key="6">
    <source>
        <dbReference type="Proteomes" id="UP000193577"/>
    </source>
</evidence>
<protein>
    <submittedName>
        <fullName evidence="5">TetR family transcriptional regulator</fullName>
    </submittedName>
</protein>
<dbReference type="OrthoDB" id="5242390at2"/>
<dbReference type="InterPro" id="IPR001647">
    <property type="entry name" value="HTH_TetR"/>
</dbReference>
<dbReference type="Gene3D" id="1.10.357.10">
    <property type="entry name" value="Tetracycline Repressor, domain 2"/>
    <property type="match status" value="1"/>
</dbReference>
<comment type="caution">
    <text evidence="5">The sequence shown here is derived from an EMBL/GenBank/DDBJ whole genome shotgun (WGS) entry which is preliminary data.</text>
</comment>
<dbReference type="PROSITE" id="PS50977">
    <property type="entry name" value="HTH_TETR_2"/>
    <property type="match status" value="1"/>
</dbReference>
<dbReference type="InterPro" id="IPR039538">
    <property type="entry name" value="BetI_C"/>
</dbReference>
<proteinExistence type="predicted"/>
<dbReference type="PROSITE" id="PS01081">
    <property type="entry name" value="HTH_TETR_1"/>
    <property type="match status" value="1"/>
</dbReference>
<dbReference type="EMBL" id="NCXO01000010">
    <property type="protein sequence ID" value="OSC34472.1"/>
    <property type="molecule type" value="Genomic_DNA"/>
</dbReference>
<dbReference type="GO" id="GO:0000976">
    <property type="term" value="F:transcription cis-regulatory region binding"/>
    <property type="evidence" value="ECO:0007669"/>
    <property type="project" value="TreeGrafter"/>
</dbReference>
<dbReference type="Pfam" id="PF00440">
    <property type="entry name" value="TetR_N"/>
    <property type="match status" value="1"/>
</dbReference>
<dbReference type="AlphaFoldDB" id="A0A7I7SID2"/>
<keyword evidence="2" id="KW-0805">Transcription regulation</keyword>
<dbReference type="RefSeq" id="WP_085303135.1">
    <property type="nucleotide sequence ID" value="NZ_AP022594.1"/>
</dbReference>
<dbReference type="InterPro" id="IPR023772">
    <property type="entry name" value="DNA-bd_HTH_TetR-type_CS"/>
</dbReference>
<gene>
    <name evidence="5" type="ORF">B8W67_06985</name>
</gene>
<keyword evidence="4" id="KW-0804">Transcription</keyword>
<reference evidence="5 6" key="1">
    <citation type="submission" date="2017-04" db="EMBL/GenBank/DDBJ databases">
        <title>The new phylogeny of genus Mycobacterium.</title>
        <authorList>
            <person name="Tortoli E."/>
            <person name="Trovato A."/>
            <person name="Cirillo D.M."/>
        </authorList>
    </citation>
    <scope>NUCLEOTIDE SEQUENCE [LARGE SCALE GENOMIC DNA]</scope>
    <source>
        <strain evidence="5 6">KCTC 19819</strain>
    </source>
</reference>
<dbReference type="PANTHER" id="PTHR30055">
    <property type="entry name" value="HTH-TYPE TRANSCRIPTIONAL REGULATOR RUTR"/>
    <property type="match status" value="1"/>
</dbReference>
<dbReference type="InterPro" id="IPR036271">
    <property type="entry name" value="Tet_transcr_reg_TetR-rel_C_sf"/>
</dbReference>
<organism evidence="5 6">
    <name type="scientific">Mycolicibacillus koreensis</name>
    <dbReference type="NCBI Taxonomy" id="1069220"/>
    <lineage>
        <taxon>Bacteria</taxon>
        <taxon>Bacillati</taxon>
        <taxon>Actinomycetota</taxon>
        <taxon>Actinomycetes</taxon>
        <taxon>Mycobacteriales</taxon>
        <taxon>Mycobacteriaceae</taxon>
        <taxon>Mycolicibacillus</taxon>
    </lineage>
</organism>
<evidence type="ECO:0000313" key="5">
    <source>
        <dbReference type="EMBL" id="OSC34472.1"/>
    </source>
</evidence>
<dbReference type="PRINTS" id="PR00455">
    <property type="entry name" value="HTHTETR"/>
</dbReference>
<evidence type="ECO:0000256" key="2">
    <source>
        <dbReference type="ARBA" id="ARBA00023015"/>
    </source>
</evidence>
<evidence type="ECO:0000256" key="1">
    <source>
        <dbReference type="ARBA" id="ARBA00022491"/>
    </source>
</evidence>
<dbReference type="SUPFAM" id="SSF46689">
    <property type="entry name" value="Homeodomain-like"/>
    <property type="match status" value="1"/>
</dbReference>
<keyword evidence="1" id="KW-0678">Repressor</keyword>
<keyword evidence="3" id="KW-0238">DNA-binding</keyword>
<dbReference type="GO" id="GO:0003700">
    <property type="term" value="F:DNA-binding transcription factor activity"/>
    <property type="evidence" value="ECO:0007669"/>
    <property type="project" value="TreeGrafter"/>
</dbReference>
<dbReference type="PANTHER" id="PTHR30055:SF229">
    <property type="entry name" value="HTH-TYPE TRANSCRIPTIONAL REPRESSOR RV1474C"/>
    <property type="match status" value="1"/>
</dbReference>
<accession>A0A7I7SID2</accession>
<name>A0A7I7SID2_9MYCO</name>
<dbReference type="InterPro" id="IPR009057">
    <property type="entry name" value="Homeodomain-like_sf"/>
</dbReference>
<dbReference type="Proteomes" id="UP000193577">
    <property type="component" value="Unassembled WGS sequence"/>
</dbReference>
<evidence type="ECO:0000256" key="4">
    <source>
        <dbReference type="ARBA" id="ARBA00023163"/>
    </source>
</evidence>